<dbReference type="Ensembl" id="ENSXMAT00000024126.1">
    <property type="protein sequence ID" value="ENSXMAP00000033283.1"/>
    <property type="gene ID" value="ENSXMAG00000023689.1"/>
</dbReference>
<reference evidence="1" key="3">
    <citation type="submission" date="2025-08" db="UniProtKB">
        <authorList>
            <consortium name="Ensembl"/>
        </authorList>
    </citation>
    <scope>IDENTIFICATION</scope>
    <source>
        <strain evidence="1">JP 163 A</strain>
    </source>
</reference>
<evidence type="ECO:0000313" key="2">
    <source>
        <dbReference type="Proteomes" id="UP000002852"/>
    </source>
</evidence>
<dbReference type="AlphaFoldDB" id="A0A3B5QQ86"/>
<reference evidence="2" key="1">
    <citation type="submission" date="2012-01" db="EMBL/GenBank/DDBJ databases">
        <authorList>
            <person name="Walter R."/>
            <person name="Schartl M."/>
            <person name="Warren W."/>
        </authorList>
    </citation>
    <scope>NUCLEOTIDE SEQUENCE [LARGE SCALE GENOMIC DNA]</scope>
    <source>
        <strain evidence="2">JP 163 A</strain>
    </source>
</reference>
<reference evidence="2" key="2">
    <citation type="journal article" date="2013" name="Nat. Genet.">
        <title>The genome of the platyfish, Xiphophorus maculatus, provides insights into evolutionary adaptation and several complex traits.</title>
        <authorList>
            <person name="Schartl M."/>
            <person name="Walter R.B."/>
            <person name="Shen Y."/>
            <person name="Garcia T."/>
            <person name="Catchen J."/>
            <person name="Amores A."/>
            <person name="Braasch I."/>
            <person name="Chalopin D."/>
            <person name="Volff J.N."/>
            <person name="Lesch K.P."/>
            <person name="Bisazza A."/>
            <person name="Minx P."/>
            <person name="Hillier L."/>
            <person name="Wilson R.K."/>
            <person name="Fuerstenberg S."/>
            <person name="Boore J."/>
            <person name="Searle S."/>
            <person name="Postlethwait J.H."/>
            <person name="Warren W.C."/>
        </authorList>
    </citation>
    <scope>NUCLEOTIDE SEQUENCE [LARGE SCALE GENOMIC DNA]</scope>
    <source>
        <strain evidence="2">JP 163 A</strain>
    </source>
</reference>
<sequence length="99" mass="10668">LIETPPSAHSGCGGTIAFLGHLSYYIKNLTELSGLHAKSYMWPKQKKCLYKNAFPLVKHSDGGIMTGGSFSSVWTGKQFSVDGEMAGAKKKKVESCSNP</sequence>
<name>A0A3B5QQ86_XIPMA</name>
<keyword evidence="2" id="KW-1185">Reference proteome</keyword>
<evidence type="ECO:0000313" key="1">
    <source>
        <dbReference type="Ensembl" id="ENSXMAP00000033283.1"/>
    </source>
</evidence>
<dbReference type="Proteomes" id="UP000002852">
    <property type="component" value="Unassembled WGS sequence"/>
</dbReference>
<proteinExistence type="predicted"/>
<reference evidence="1" key="4">
    <citation type="submission" date="2025-09" db="UniProtKB">
        <authorList>
            <consortium name="Ensembl"/>
        </authorList>
    </citation>
    <scope>IDENTIFICATION</scope>
    <source>
        <strain evidence="1">JP 163 A</strain>
    </source>
</reference>
<organism evidence="1 2">
    <name type="scientific">Xiphophorus maculatus</name>
    <name type="common">Southern platyfish</name>
    <name type="synonym">Platypoecilus maculatus</name>
    <dbReference type="NCBI Taxonomy" id="8083"/>
    <lineage>
        <taxon>Eukaryota</taxon>
        <taxon>Metazoa</taxon>
        <taxon>Chordata</taxon>
        <taxon>Craniata</taxon>
        <taxon>Vertebrata</taxon>
        <taxon>Euteleostomi</taxon>
        <taxon>Actinopterygii</taxon>
        <taxon>Neopterygii</taxon>
        <taxon>Teleostei</taxon>
        <taxon>Neoteleostei</taxon>
        <taxon>Acanthomorphata</taxon>
        <taxon>Ovalentaria</taxon>
        <taxon>Atherinomorphae</taxon>
        <taxon>Cyprinodontiformes</taxon>
        <taxon>Poeciliidae</taxon>
        <taxon>Poeciliinae</taxon>
        <taxon>Xiphophorus</taxon>
    </lineage>
</organism>
<accession>A0A3B5QQ86</accession>
<dbReference type="InParanoid" id="A0A3B5QQ86"/>
<protein>
    <submittedName>
        <fullName evidence="1">Uncharacterized protein</fullName>
    </submittedName>
</protein>